<dbReference type="Gene3D" id="1.10.10.60">
    <property type="entry name" value="Homeodomain-like"/>
    <property type="match status" value="1"/>
</dbReference>
<dbReference type="SUPFAM" id="SSF51215">
    <property type="entry name" value="Regulatory protein AraC"/>
    <property type="match status" value="1"/>
</dbReference>
<dbReference type="Pfam" id="PF12833">
    <property type="entry name" value="HTH_18"/>
    <property type="match status" value="1"/>
</dbReference>
<dbReference type="Proteomes" id="UP000251889">
    <property type="component" value="Unassembled WGS sequence"/>
</dbReference>
<evidence type="ECO:0000256" key="2">
    <source>
        <dbReference type="ARBA" id="ARBA00023125"/>
    </source>
</evidence>
<evidence type="ECO:0000256" key="3">
    <source>
        <dbReference type="ARBA" id="ARBA00023163"/>
    </source>
</evidence>
<dbReference type="SUPFAM" id="SSF46689">
    <property type="entry name" value="Homeodomain-like"/>
    <property type="match status" value="1"/>
</dbReference>
<dbReference type="PANTHER" id="PTHR43280">
    <property type="entry name" value="ARAC-FAMILY TRANSCRIPTIONAL REGULATOR"/>
    <property type="match status" value="1"/>
</dbReference>
<evidence type="ECO:0000313" key="6">
    <source>
        <dbReference type="Proteomes" id="UP000251889"/>
    </source>
</evidence>
<keyword evidence="3" id="KW-0804">Transcription</keyword>
<gene>
    <name evidence="5" type="ORF">DQQ10_25995</name>
</gene>
<name>A0A364XUE2_9BACT</name>
<dbReference type="PROSITE" id="PS01124">
    <property type="entry name" value="HTH_ARAC_FAMILY_2"/>
    <property type="match status" value="1"/>
</dbReference>
<feature type="domain" description="HTH araC/xylS-type" evidence="4">
    <location>
        <begin position="165"/>
        <end position="263"/>
    </location>
</feature>
<dbReference type="RefSeq" id="WP_112749873.1">
    <property type="nucleotide sequence ID" value="NZ_QMFY01000024.1"/>
</dbReference>
<dbReference type="GO" id="GO:0043565">
    <property type="term" value="F:sequence-specific DNA binding"/>
    <property type="evidence" value="ECO:0007669"/>
    <property type="project" value="InterPro"/>
</dbReference>
<evidence type="ECO:0000256" key="1">
    <source>
        <dbReference type="ARBA" id="ARBA00023015"/>
    </source>
</evidence>
<dbReference type="OrthoDB" id="9793451at2"/>
<accession>A0A364XUE2</accession>
<sequence length="267" mass="31393">MISRFDIDEALLMAKPERQHKFVLLFCRRGYLSIEIDQQHYSLGANQFLTITPKQFYRFLDTAGEGVVVEFTYDFFCKDDKSIELIYHNGLFCHFALNEIINIPNESVLKNVEFHLAQLHHELDAQQFEYEASLHAIVKLLLIEVSRCKIVQQQRPLYKPDAVFLHFLKIVRDTFSKRLTVKEYAAQMNITEQKLNELTKKNTGETTQQLINDLIVLEAKRLLNYEDMNVKQVALQLGFDDPHYFSRFFKKQTASRAKDHLRTLITK</sequence>
<dbReference type="AlphaFoldDB" id="A0A364XUE2"/>
<keyword evidence="6" id="KW-1185">Reference proteome</keyword>
<dbReference type="PANTHER" id="PTHR43280:SF32">
    <property type="entry name" value="TRANSCRIPTIONAL REGULATORY PROTEIN"/>
    <property type="match status" value="1"/>
</dbReference>
<keyword evidence="2" id="KW-0238">DNA-binding</keyword>
<proteinExistence type="predicted"/>
<organism evidence="5 6">
    <name type="scientific">Pseudochryseolinea flava</name>
    <dbReference type="NCBI Taxonomy" id="2059302"/>
    <lineage>
        <taxon>Bacteria</taxon>
        <taxon>Pseudomonadati</taxon>
        <taxon>Bacteroidota</taxon>
        <taxon>Cytophagia</taxon>
        <taxon>Cytophagales</taxon>
        <taxon>Fulvivirgaceae</taxon>
        <taxon>Pseudochryseolinea</taxon>
    </lineage>
</organism>
<dbReference type="GO" id="GO:0003700">
    <property type="term" value="F:DNA-binding transcription factor activity"/>
    <property type="evidence" value="ECO:0007669"/>
    <property type="project" value="InterPro"/>
</dbReference>
<dbReference type="InterPro" id="IPR037923">
    <property type="entry name" value="HTH-like"/>
</dbReference>
<protein>
    <submittedName>
        <fullName evidence="5">AraC family transcriptional regulator</fullName>
    </submittedName>
</protein>
<comment type="caution">
    <text evidence="5">The sequence shown here is derived from an EMBL/GenBank/DDBJ whole genome shotgun (WGS) entry which is preliminary data.</text>
</comment>
<evidence type="ECO:0000259" key="4">
    <source>
        <dbReference type="PROSITE" id="PS01124"/>
    </source>
</evidence>
<dbReference type="InterPro" id="IPR009057">
    <property type="entry name" value="Homeodomain-like_sf"/>
</dbReference>
<keyword evidence="1" id="KW-0805">Transcription regulation</keyword>
<dbReference type="SMART" id="SM00342">
    <property type="entry name" value="HTH_ARAC"/>
    <property type="match status" value="1"/>
</dbReference>
<evidence type="ECO:0000313" key="5">
    <source>
        <dbReference type="EMBL" id="RAV97927.1"/>
    </source>
</evidence>
<dbReference type="InterPro" id="IPR018060">
    <property type="entry name" value="HTH_AraC"/>
</dbReference>
<dbReference type="EMBL" id="QMFY01000024">
    <property type="protein sequence ID" value="RAV97927.1"/>
    <property type="molecule type" value="Genomic_DNA"/>
</dbReference>
<reference evidence="5 6" key="1">
    <citation type="submission" date="2018-06" db="EMBL/GenBank/DDBJ databases">
        <title>Chryseolinea flavus sp. nov., a member of the phylum Bacteroidetes isolated from soil.</title>
        <authorList>
            <person name="Li Y."/>
            <person name="Wang J."/>
        </authorList>
    </citation>
    <scope>NUCLEOTIDE SEQUENCE [LARGE SCALE GENOMIC DNA]</scope>
    <source>
        <strain evidence="5 6">SDU1-6</strain>
    </source>
</reference>